<dbReference type="PANTHER" id="PTHR20855">
    <property type="entry name" value="ADIPOR/PROGESTIN RECEPTOR-RELATED"/>
    <property type="match status" value="1"/>
</dbReference>
<name>A0A8K0CGA8_IGNLU</name>
<sequence>MHTSEDDVLRQRLQETKHQAKERLLVRGRSEDLLHWRDMPKHLQFNPYIFTGYRPLLSVWGCLNSLFYLHNETINILTHGIPIVYILLTVPDLKPWWSQPNLSFLTWCHIVGSISPWVGSFVYHLFMNLERGERIYYRLLQLDMLGIWICQSFGAMPMVTATTYCLPRLLRWFGVSSYCLFSLWGLYKAMIALSPWERRLCFLLPFCMRLLLCALRLYNFGGGDPAALMHLILQDLISIVGAAIGALHIPERWFPGSVDMYLNSHNIMHVLVVTAVYSMHVATMRDLAWMDQVKCKSTL</sequence>
<keyword evidence="5 7" id="KW-0472">Membrane</keyword>
<keyword evidence="3 7" id="KW-0812">Transmembrane</keyword>
<reference evidence="8" key="1">
    <citation type="submission" date="2019-08" db="EMBL/GenBank/DDBJ databases">
        <title>The genome of the North American firefly Photinus pyralis.</title>
        <authorList>
            <consortium name="Photinus pyralis genome working group"/>
            <person name="Fallon T.R."/>
            <person name="Sander Lower S.E."/>
            <person name="Weng J.-K."/>
        </authorList>
    </citation>
    <scope>NUCLEOTIDE SEQUENCE</scope>
    <source>
        <strain evidence="8">TRF0915ILg1</strain>
        <tissue evidence="8">Whole body</tissue>
    </source>
</reference>
<dbReference type="Pfam" id="PF03006">
    <property type="entry name" value="HlyIII"/>
    <property type="match status" value="1"/>
</dbReference>
<feature type="binding site" evidence="6">
    <location>
        <position position="265"/>
    </location>
    <ligand>
        <name>Zn(2+)</name>
        <dbReference type="ChEBI" id="CHEBI:29105"/>
    </ligand>
</feature>
<feature type="transmembrane region" description="Helical" evidence="7">
    <location>
        <begin position="227"/>
        <end position="249"/>
    </location>
</feature>
<dbReference type="EMBL" id="VTPC01090033">
    <property type="protein sequence ID" value="KAF2885111.1"/>
    <property type="molecule type" value="Genomic_DNA"/>
</dbReference>
<protein>
    <recommendedName>
        <fullName evidence="10">Progestin and adipoQ receptor family member 4</fullName>
    </recommendedName>
</protein>
<feature type="binding site" evidence="6">
    <location>
        <position position="124"/>
    </location>
    <ligand>
        <name>Zn(2+)</name>
        <dbReference type="ChEBI" id="CHEBI:29105"/>
    </ligand>
</feature>
<dbReference type="GO" id="GO:0046872">
    <property type="term" value="F:metal ion binding"/>
    <property type="evidence" value="ECO:0007669"/>
    <property type="project" value="UniProtKB-KW"/>
</dbReference>
<comment type="similarity">
    <text evidence="2">Belongs to the ADIPOR family.</text>
</comment>
<feature type="transmembrane region" description="Helical" evidence="7">
    <location>
        <begin position="104"/>
        <end position="123"/>
    </location>
</feature>
<feature type="transmembrane region" description="Helical" evidence="7">
    <location>
        <begin position="261"/>
        <end position="280"/>
    </location>
</feature>
<dbReference type="OrthoDB" id="535992at2759"/>
<dbReference type="AlphaFoldDB" id="A0A8K0CGA8"/>
<dbReference type="Proteomes" id="UP000801492">
    <property type="component" value="Unassembled WGS sequence"/>
</dbReference>
<evidence type="ECO:0000256" key="1">
    <source>
        <dbReference type="ARBA" id="ARBA00004141"/>
    </source>
</evidence>
<evidence type="ECO:0000256" key="2">
    <source>
        <dbReference type="ARBA" id="ARBA00007018"/>
    </source>
</evidence>
<keyword evidence="4 7" id="KW-1133">Transmembrane helix</keyword>
<evidence type="ECO:0000256" key="5">
    <source>
        <dbReference type="ARBA" id="ARBA00023136"/>
    </source>
</evidence>
<evidence type="ECO:0000256" key="7">
    <source>
        <dbReference type="SAM" id="Phobius"/>
    </source>
</evidence>
<organism evidence="8 9">
    <name type="scientific">Ignelater luminosus</name>
    <name type="common">Cucubano</name>
    <name type="synonym">Pyrophorus luminosus</name>
    <dbReference type="NCBI Taxonomy" id="2038154"/>
    <lineage>
        <taxon>Eukaryota</taxon>
        <taxon>Metazoa</taxon>
        <taxon>Ecdysozoa</taxon>
        <taxon>Arthropoda</taxon>
        <taxon>Hexapoda</taxon>
        <taxon>Insecta</taxon>
        <taxon>Pterygota</taxon>
        <taxon>Neoptera</taxon>
        <taxon>Endopterygota</taxon>
        <taxon>Coleoptera</taxon>
        <taxon>Polyphaga</taxon>
        <taxon>Elateriformia</taxon>
        <taxon>Elateroidea</taxon>
        <taxon>Elateridae</taxon>
        <taxon>Agrypninae</taxon>
        <taxon>Pyrophorini</taxon>
        <taxon>Ignelater</taxon>
    </lineage>
</organism>
<evidence type="ECO:0000313" key="8">
    <source>
        <dbReference type="EMBL" id="KAF2885111.1"/>
    </source>
</evidence>
<feature type="transmembrane region" description="Helical" evidence="7">
    <location>
        <begin position="169"/>
        <end position="187"/>
    </location>
</feature>
<gene>
    <name evidence="8" type="ORF">ILUMI_21045</name>
</gene>
<dbReference type="InterPro" id="IPR004254">
    <property type="entry name" value="AdipoR/HlyIII-related"/>
</dbReference>
<dbReference type="GO" id="GO:0038023">
    <property type="term" value="F:signaling receptor activity"/>
    <property type="evidence" value="ECO:0007669"/>
    <property type="project" value="TreeGrafter"/>
</dbReference>
<evidence type="ECO:0000256" key="3">
    <source>
        <dbReference type="ARBA" id="ARBA00022692"/>
    </source>
</evidence>
<proteinExistence type="inferred from homology"/>
<evidence type="ECO:0000313" key="9">
    <source>
        <dbReference type="Proteomes" id="UP000801492"/>
    </source>
</evidence>
<accession>A0A8K0CGA8</accession>
<dbReference type="GO" id="GO:0016020">
    <property type="term" value="C:membrane"/>
    <property type="evidence" value="ECO:0007669"/>
    <property type="project" value="UniProtKB-SubCell"/>
</dbReference>
<keyword evidence="6" id="KW-0862">Zinc</keyword>
<evidence type="ECO:0000256" key="4">
    <source>
        <dbReference type="ARBA" id="ARBA00022989"/>
    </source>
</evidence>
<feature type="binding site" evidence="6">
    <location>
        <position position="269"/>
    </location>
    <ligand>
        <name>Zn(2+)</name>
        <dbReference type="ChEBI" id="CHEBI:29105"/>
    </ligand>
</feature>
<keyword evidence="6" id="KW-0479">Metal-binding</keyword>
<dbReference type="PANTHER" id="PTHR20855:SF138">
    <property type="entry name" value="PROGESTIN AND ADIPOQ RECEPTOR FAMILY MEMBER 4"/>
    <property type="match status" value="1"/>
</dbReference>
<feature type="transmembrane region" description="Helical" evidence="7">
    <location>
        <begin position="135"/>
        <end position="157"/>
    </location>
</feature>
<feature type="transmembrane region" description="Helical" evidence="7">
    <location>
        <begin position="199"/>
        <end position="221"/>
    </location>
</feature>
<comment type="caution">
    <text evidence="8">The sequence shown here is derived from an EMBL/GenBank/DDBJ whole genome shotgun (WGS) entry which is preliminary data.</text>
</comment>
<evidence type="ECO:0000256" key="6">
    <source>
        <dbReference type="PIRSR" id="PIRSR604254-1"/>
    </source>
</evidence>
<evidence type="ECO:0008006" key="10">
    <source>
        <dbReference type="Google" id="ProtNLM"/>
    </source>
</evidence>
<comment type="subcellular location">
    <subcellularLocation>
        <location evidence="1">Membrane</location>
        <topology evidence="1">Multi-pass membrane protein</topology>
    </subcellularLocation>
</comment>
<keyword evidence="9" id="KW-1185">Reference proteome</keyword>